<dbReference type="EMBL" id="MU118025">
    <property type="protein sequence ID" value="KAF9647826.1"/>
    <property type="molecule type" value="Genomic_DNA"/>
</dbReference>
<reference evidence="1" key="1">
    <citation type="submission" date="2019-10" db="EMBL/GenBank/DDBJ databases">
        <authorList>
            <consortium name="DOE Joint Genome Institute"/>
            <person name="Kuo A."/>
            <person name="Miyauchi S."/>
            <person name="Kiss E."/>
            <person name="Drula E."/>
            <person name="Kohler A."/>
            <person name="Sanchez-Garcia M."/>
            <person name="Andreopoulos B."/>
            <person name="Barry K.W."/>
            <person name="Bonito G."/>
            <person name="Buee M."/>
            <person name="Carver A."/>
            <person name="Chen C."/>
            <person name="Cichocki N."/>
            <person name="Clum A."/>
            <person name="Culley D."/>
            <person name="Crous P.W."/>
            <person name="Fauchery L."/>
            <person name="Girlanda M."/>
            <person name="Hayes R."/>
            <person name="Keri Z."/>
            <person name="Labutti K."/>
            <person name="Lipzen A."/>
            <person name="Lombard V."/>
            <person name="Magnuson J."/>
            <person name="Maillard F."/>
            <person name="Morin E."/>
            <person name="Murat C."/>
            <person name="Nolan M."/>
            <person name="Ohm R."/>
            <person name="Pangilinan J."/>
            <person name="Pereira M."/>
            <person name="Perotto S."/>
            <person name="Peter M."/>
            <person name="Riley R."/>
            <person name="Sitrit Y."/>
            <person name="Stielow B."/>
            <person name="Szollosi G."/>
            <person name="Zifcakova L."/>
            <person name="Stursova M."/>
            <person name="Spatafora J.W."/>
            <person name="Tedersoo L."/>
            <person name="Vaario L.-M."/>
            <person name="Yamada A."/>
            <person name="Yan M."/>
            <person name="Wang P."/>
            <person name="Xu J."/>
            <person name="Bruns T."/>
            <person name="Baldrian P."/>
            <person name="Vilgalys R."/>
            <person name="Henrissat B."/>
            <person name="Grigoriev I.V."/>
            <person name="Hibbett D."/>
            <person name="Nagy L.G."/>
            <person name="Martin F.M."/>
        </authorList>
    </citation>
    <scope>NUCLEOTIDE SEQUENCE</scope>
    <source>
        <strain evidence="1">P2</strain>
    </source>
</reference>
<evidence type="ECO:0000313" key="2">
    <source>
        <dbReference type="Proteomes" id="UP000886501"/>
    </source>
</evidence>
<proteinExistence type="predicted"/>
<reference evidence="1" key="2">
    <citation type="journal article" date="2020" name="Nat. Commun.">
        <title>Large-scale genome sequencing of mycorrhizal fungi provides insights into the early evolution of symbiotic traits.</title>
        <authorList>
            <person name="Miyauchi S."/>
            <person name="Kiss E."/>
            <person name="Kuo A."/>
            <person name="Drula E."/>
            <person name="Kohler A."/>
            <person name="Sanchez-Garcia M."/>
            <person name="Morin E."/>
            <person name="Andreopoulos B."/>
            <person name="Barry K.W."/>
            <person name="Bonito G."/>
            <person name="Buee M."/>
            <person name="Carver A."/>
            <person name="Chen C."/>
            <person name="Cichocki N."/>
            <person name="Clum A."/>
            <person name="Culley D."/>
            <person name="Crous P.W."/>
            <person name="Fauchery L."/>
            <person name="Girlanda M."/>
            <person name="Hayes R.D."/>
            <person name="Keri Z."/>
            <person name="LaButti K."/>
            <person name="Lipzen A."/>
            <person name="Lombard V."/>
            <person name="Magnuson J."/>
            <person name="Maillard F."/>
            <person name="Murat C."/>
            <person name="Nolan M."/>
            <person name="Ohm R.A."/>
            <person name="Pangilinan J."/>
            <person name="Pereira M.F."/>
            <person name="Perotto S."/>
            <person name="Peter M."/>
            <person name="Pfister S."/>
            <person name="Riley R."/>
            <person name="Sitrit Y."/>
            <person name="Stielow J.B."/>
            <person name="Szollosi G."/>
            <person name="Zifcakova L."/>
            <person name="Stursova M."/>
            <person name="Spatafora J.W."/>
            <person name="Tedersoo L."/>
            <person name="Vaario L.M."/>
            <person name="Yamada A."/>
            <person name="Yan M."/>
            <person name="Wang P."/>
            <person name="Xu J."/>
            <person name="Bruns T."/>
            <person name="Baldrian P."/>
            <person name="Vilgalys R."/>
            <person name="Dunand C."/>
            <person name="Henrissat B."/>
            <person name="Grigoriev I.V."/>
            <person name="Hibbett D."/>
            <person name="Nagy L.G."/>
            <person name="Martin F.M."/>
        </authorList>
    </citation>
    <scope>NUCLEOTIDE SEQUENCE</scope>
    <source>
        <strain evidence="1">P2</strain>
    </source>
</reference>
<sequence length="364" mass="39648">MPQIYHYPPQTEEGSSPETSDADDEIVLSDLVRTGEASRLRRRGAMRIDHTAREGGSLPPSQPPGNHHPPEQAMQTADFVPNVDTIWGQDQDGGPDEEYSPDSYTGEWPETRDTQNDDLDYPEDLEKSTHSFVLYCGAEGPHPPPTTPHFISPLPAYPLRPPPSRTSPTSNGCGVIIHTAAVPRKRCGVWMARFGSTDAVVEMDSQYFDRSVVVRMMKSPCGCVREGVGCRFCGNPLGTRYRPCKAAAEGLFSTAITPSHPNHPSGSAYWRNPPSPSSVSTCFIYTLFSDRVSSFPPLSSTSYPMNVRSIPHSAAEQPSGLQPPAGNTTTYQPRPSSEFDADGNPIGESANNSPDKVIEAWSGR</sequence>
<protein>
    <submittedName>
        <fullName evidence="1">Uncharacterized protein</fullName>
    </submittedName>
</protein>
<name>A0ACB6ZDY9_THEGA</name>
<keyword evidence="2" id="KW-1185">Reference proteome</keyword>
<comment type="caution">
    <text evidence="1">The sequence shown here is derived from an EMBL/GenBank/DDBJ whole genome shotgun (WGS) entry which is preliminary data.</text>
</comment>
<accession>A0ACB6ZDY9</accession>
<organism evidence="1 2">
    <name type="scientific">Thelephora ganbajun</name>
    <name type="common">Ganba fungus</name>
    <dbReference type="NCBI Taxonomy" id="370292"/>
    <lineage>
        <taxon>Eukaryota</taxon>
        <taxon>Fungi</taxon>
        <taxon>Dikarya</taxon>
        <taxon>Basidiomycota</taxon>
        <taxon>Agaricomycotina</taxon>
        <taxon>Agaricomycetes</taxon>
        <taxon>Thelephorales</taxon>
        <taxon>Thelephoraceae</taxon>
        <taxon>Thelephora</taxon>
    </lineage>
</organism>
<dbReference type="Proteomes" id="UP000886501">
    <property type="component" value="Unassembled WGS sequence"/>
</dbReference>
<gene>
    <name evidence="1" type="ORF">BDM02DRAFT_3187652</name>
</gene>
<evidence type="ECO:0000313" key="1">
    <source>
        <dbReference type="EMBL" id="KAF9647826.1"/>
    </source>
</evidence>